<organism evidence="2">
    <name type="scientific">uncultured Chloroflexia bacterium</name>
    <dbReference type="NCBI Taxonomy" id="1672391"/>
    <lineage>
        <taxon>Bacteria</taxon>
        <taxon>Bacillati</taxon>
        <taxon>Chloroflexota</taxon>
        <taxon>Chloroflexia</taxon>
        <taxon>environmental samples</taxon>
    </lineage>
</organism>
<dbReference type="SUPFAM" id="SSF54909">
    <property type="entry name" value="Dimeric alpha+beta barrel"/>
    <property type="match status" value="1"/>
</dbReference>
<proteinExistence type="predicted"/>
<gene>
    <name evidence="2" type="ORF">AVDCRST_MAG93-5027</name>
</gene>
<evidence type="ECO:0000259" key="1">
    <source>
        <dbReference type="Pfam" id="PF02426"/>
    </source>
</evidence>
<dbReference type="InterPro" id="IPR026029">
    <property type="entry name" value="MLI_dom"/>
</dbReference>
<evidence type="ECO:0000313" key="2">
    <source>
        <dbReference type="EMBL" id="CAA9307848.1"/>
    </source>
</evidence>
<dbReference type="Gene3D" id="3.30.70.1060">
    <property type="entry name" value="Dimeric alpha+beta barrel"/>
    <property type="match status" value="1"/>
</dbReference>
<dbReference type="InterPro" id="IPR011008">
    <property type="entry name" value="Dimeric_a/b-barrel"/>
</dbReference>
<dbReference type="Pfam" id="PF02426">
    <property type="entry name" value="MIase"/>
    <property type="match status" value="1"/>
</dbReference>
<accession>A0A6J4KJJ3</accession>
<dbReference type="AlphaFoldDB" id="A0A6J4KJJ3"/>
<feature type="domain" description="Muconolactone isomerase" evidence="1">
    <location>
        <begin position="1"/>
        <end position="88"/>
    </location>
</feature>
<dbReference type="EMBL" id="CADCTR010001694">
    <property type="protein sequence ID" value="CAA9307848.1"/>
    <property type="molecule type" value="Genomic_DNA"/>
</dbReference>
<name>A0A6J4KJJ3_9CHLR</name>
<reference evidence="2" key="1">
    <citation type="submission" date="2020-02" db="EMBL/GenBank/DDBJ databases">
        <authorList>
            <person name="Meier V. D."/>
        </authorList>
    </citation>
    <scope>NUCLEOTIDE SEQUENCE</scope>
    <source>
        <strain evidence="2">AVDCRST_MAG93</strain>
    </source>
</reference>
<protein>
    <recommendedName>
        <fullName evidence="1">Muconolactone isomerase domain-containing protein</fullName>
    </recommendedName>
</protein>
<sequence>MLVFVDFRVNPKEWSFDQMWEEWEKETEAALEAAEAGKIVAIYKVSGQRRVLAVLNVESPDEADQIIMGGLPIAHNLEIAEIVPVREYADFAEDVRQRWGTRAQT</sequence>